<gene>
    <name evidence="10" type="ORF">CLLI_09670</name>
</gene>
<feature type="domain" description="Pycsar effector protein" evidence="9">
    <location>
        <begin position="20"/>
        <end position="181"/>
    </location>
</feature>
<evidence type="ECO:0000313" key="11">
    <source>
        <dbReference type="Proteomes" id="UP000239706"/>
    </source>
</evidence>
<dbReference type="OrthoDB" id="2052462at2"/>
<evidence type="ECO:0000259" key="9">
    <source>
        <dbReference type="Pfam" id="PF18967"/>
    </source>
</evidence>
<evidence type="ECO:0000256" key="7">
    <source>
        <dbReference type="ARBA" id="ARBA00023136"/>
    </source>
</evidence>
<evidence type="ECO:0000256" key="8">
    <source>
        <dbReference type="SAM" id="Phobius"/>
    </source>
</evidence>
<protein>
    <recommendedName>
        <fullName evidence="9">Pycsar effector protein domain-containing protein</fullName>
    </recommendedName>
</protein>
<reference evidence="10 11" key="1">
    <citation type="submission" date="2018-03" db="EMBL/GenBank/DDBJ databases">
        <title>Genome sequence of Clostridium liquoris DSM 100320.</title>
        <authorList>
            <person name="Poehlein A."/>
            <person name="Daniel R."/>
        </authorList>
    </citation>
    <scope>NUCLEOTIDE SEQUENCE [LARGE SCALE GENOMIC DNA]</scope>
    <source>
        <strain evidence="10 11">DSM 100320</strain>
    </source>
</reference>
<sequence>MSQNNIQEENKRQAFTKDDAYQSLNMINTWISNIDTKISFALALAGVIIGIIFSTGLPDALQRVGKVSKLSELYGGEIIAAVLVCLLYIVSFLSILYFMLAIIARVKNLNNTPSIYFFGSISVMDLQDYKYKVNNITEQEIIEDLEEQIHTNSKICNEKAKCYNRGIKFLLVTIILWFICMTFRLI</sequence>
<dbReference type="GO" id="GO:0051607">
    <property type="term" value="P:defense response to virus"/>
    <property type="evidence" value="ECO:0007669"/>
    <property type="project" value="UniProtKB-KW"/>
</dbReference>
<keyword evidence="11" id="KW-1185">Reference proteome</keyword>
<evidence type="ECO:0000256" key="6">
    <source>
        <dbReference type="ARBA" id="ARBA00023118"/>
    </source>
</evidence>
<keyword evidence="5 8" id="KW-1133">Transmembrane helix</keyword>
<evidence type="ECO:0000313" key="10">
    <source>
        <dbReference type="EMBL" id="PRR79293.1"/>
    </source>
</evidence>
<feature type="transmembrane region" description="Helical" evidence="8">
    <location>
        <begin position="78"/>
        <end position="104"/>
    </location>
</feature>
<keyword evidence="2" id="KW-1003">Cell membrane</keyword>
<dbReference type="Pfam" id="PF18967">
    <property type="entry name" value="PycTM"/>
    <property type="match status" value="1"/>
</dbReference>
<organism evidence="10 11">
    <name type="scientific">Clostridium liquoris</name>
    <dbReference type="NCBI Taxonomy" id="1289519"/>
    <lineage>
        <taxon>Bacteria</taxon>
        <taxon>Bacillati</taxon>
        <taxon>Bacillota</taxon>
        <taxon>Clostridia</taxon>
        <taxon>Eubacteriales</taxon>
        <taxon>Clostridiaceae</taxon>
        <taxon>Clostridium</taxon>
    </lineage>
</organism>
<evidence type="ECO:0000256" key="2">
    <source>
        <dbReference type="ARBA" id="ARBA00022475"/>
    </source>
</evidence>
<feature type="transmembrane region" description="Helical" evidence="8">
    <location>
        <begin position="167"/>
        <end position="185"/>
    </location>
</feature>
<proteinExistence type="predicted"/>
<dbReference type="AlphaFoldDB" id="A0A2T0B661"/>
<keyword evidence="7 8" id="KW-0472">Membrane</keyword>
<keyword evidence="6" id="KW-0051">Antiviral defense</keyword>
<dbReference type="InterPro" id="IPR043760">
    <property type="entry name" value="PycTM_dom"/>
</dbReference>
<comment type="caution">
    <text evidence="10">The sequence shown here is derived from an EMBL/GenBank/DDBJ whole genome shotgun (WGS) entry which is preliminary data.</text>
</comment>
<dbReference type="GO" id="GO:0005886">
    <property type="term" value="C:plasma membrane"/>
    <property type="evidence" value="ECO:0007669"/>
    <property type="project" value="UniProtKB-SubCell"/>
</dbReference>
<accession>A0A2T0B661</accession>
<dbReference type="Proteomes" id="UP000239706">
    <property type="component" value="Unassembled WGS sequence"/>
</dbReference>
<feature type="transmembrane region" description="Helical" evidence="8">
    <location>
        <begin position="38"/>
        <end position="58"/>
    </location>
</feature>
<name>A0A2T0B661_9CLOT</name>
<keyword evidence="4" id="KW-0547">Nucleotide-binding</keyword>
<dbReference type="EMBL" id="PVXO01000028">
    <property type="protein sequence ID" value="PRR79293.1"/>
    <property type="molecule type" value="Genomic_DNA"/>
</dbReference>
<evidence type="ECO:0000256" key="1">
    <source>
        <dbReference type="ARBA" id="ARBA00004236"/>
    </source>
</evidence>
<dbReference type="GO" id="GO:0000166">
    <property type="term" value="F:nucleotide binding"/>
    <property type="evidence" value="ECO:0007669"/>
    <property type="project" value="UniProtKB-KW"/>
</dbReference>
<dbReference type="RefSeq" id="WP_106063114.1">
    <property type="nucleotide sequence ID" value="NZ_PVXO01000028.1"/>
</dbReference>
<evidence type="ECO:0000256" key="5">
    <source>
        <dbReference type="ARBA" id="ARBA00022989"/>
    </source>
</evidence>
<comment type="subcellular location">
    <subcellularLocation>
        <location evidence="1">Cell membrane</location>
    </subcellularLocation>
</comment>
<evidence type="ECO:0000256" key="3">
    <source>
        <dbReference type="ARBA" id="ARBA00022692"/>
    </source>
</evidence>
<evidence type="ECO:0000256" key="4">
    <source>
        <dbReference type="ARBA" id="ARBA00022741"/>
    </source>
</evidence>
<keyword evidence="3 8" id="KW-0812">Transmembrane</keyword>